<dbReference type="AlphaFoldDB" id="A0A0E9RTX8"/>
<organism evidence="1">
    <name type="scientific">Anguilla anguilla</name>
    <name type="common">European freshwater eel</name>
    <name type="synonym">Muraena anguilla</name>
    <dbReference type="NCBI Taxonomy" id="7936"/>
    <lineage>
        <taxon>Eukaryota</taxon>
        <taxon>Metazoa</taxon>
        <taxon>Chordata</taxon>
        <taxon>Craniata</taxon>
        <taxon>Vertebrata</taxon>
        <taxon>Euteleostomi</taxon>
        <taxon>Actinopterygii</taxon>
        <taxon>Neopterygii</taxon>
        <taxon>Teleostei</taxon>
        <taxon>Anguilliformes</taxon>
        <taxon>Anguillidae</taxon>
        <taxon>Anguilla</taxon>
    </lineage>
</organism>
<reference evidence="1" key="2">
    <citation type="journal article" date="2015" name="Fish Shellfish Immunol.">
        <title>Early steps in the European eel (Anguilla anguilla)-Vibrio vulnificus interaction in the gills: Role of the RtxA13 toxin.</title>
        <authorList>
            <person name="Callol A."/>
            <person name="Pajuelo D."/>
            <person name="Ebbesson L."/>
            <person name="Teles M."/>
            <person name="MacKenzie S."/>
            <person name="Amaro C."/>
        </authorList>
    </citation>
    <scope>NUCLEOTIDE SEQUENCE</scope>
</reference>
<sequence>MTHHGRLSLCIVPVLSPKKKSEYVVTSQNSVSLSSGKSPFASSSKESLRINFFEAPVLPLDKSVCSLAF</sequence>
<proteinExistence type="predicted"/>
<accession>A0A0E9RTX8</accession>
<reference evidence="1" key="1">
    <citation type="submission" date="2014-11" db="EMBL/GenBank/DDBJ databases">
        <authorList>
            <person name="Amaro Gonzalez C."/>
        </authorList>
    </citation>
    <scope>NUCLEOTIDE SEQUENCE</scope>
</reference>
<protein>
    <submittedName>
        <fullName evidence="1">Uncharacterized protein</fullName>
    </submittedName>
</protein>
<evidence type="ECO:0000313" key="1">
    <source>
        <dbReference type="EMBL" id="JAH32302.1"/>
    </source>
</evidence>
<dbReference type="EMBL" id="GBXM01076275">
    <property type="protein sequence ID" value="JAH32302.1"/>
    <property type="molecule type" value="Transcribed_RNA"/>
</dbReference>
<name>A0A0E9RTX8_ANGAN</name>